<proteinExistence type="predicted"/>
<gene>
    <name evidence="1" type="ORF">KUF71_008061</name>
</gene>
<reference evidence="1" key="2">
    <citation type="journal article" date="2023" name="BMC Genomics">
        <title>Pest status, molecular evolution, and epigenetic factors derived from the genome assembly of Frankliniella fusca, a thysanopteran phytovirus vector.</title>
        <authorList>
            <person name="Catto M.A."/>
            <person name="Labadie P.E."/>
            <person name="Jacobson A.L."/>
            <person name="Kennedy G.G."/>
            <person name="Srinivasan R."/>
            <person name="Hunt B.G."/>
        </authorList>
    </citation>
    <scope>NUCLEOTIDE SEQUENCE</scope>
    <source>
        <strain evidence="1">PL_HMW_Pooled</strain>
    </source>
</reference>
<reference evidence="1" key="1">
    <citation type="submission" date="2021-07" db="EMBL/GenBank/DDBJ databases">
        <authorList>
            <person name="Catto M.A."/>
            <person name="Jacobson A."/>
            <person name="Kennedy G."/>
            <person name="Labadie P."/>
            <person name="Hunt B.G."/>
            <person name="Srinivasan R."/>
        </authorList>
    </citation>
    <scope>NUCLEOTIDE SEQUENCE</scope>
    <source>
        <strain evidence="1">PL_HMW_Pooled</strain>
        <tissue evidence="1">Head</tissue>
    </source>
</reference>
<comment type="caution">
    <text evidence="1">The sequence shown here is derived from an EMBL/GenBank/DDBJ whole genome shotgun (WGS) entry which is preliminary data.</text>
</comment>
<dbReference type="AlphaFoldDB" id="A0AAE1LGG9"/>
<dbReference type="EMBL" id="JAHWGI010000960">
    <property type="protein sequence ID" value="KAK3918813.1"/>
    <property type="molecule type" value="Genomic_DNA"/>
</dbReference>
<keyword evidence="2" id="KW-1185">Reference proteome</keyword>
<name>A0AAE1LGG9_9NEOP</name>
<accession>A0AAE1LGG9</accession>
<evidence type="ECO:0000313" key="2">
    <source>
        <dbReference type="Proteomes" id="UP001219518"/>
    </source>
</evidence>
<protein>
    <submittedName>
        <fullName evidence="1">E3 ubiquitin-protein ligase COP1</fullName>
    </submittedName>
</protein>
<dbReference type="Proteomes" id="UP001219518">
    <property type="component" value="Unassembled WGS sequence"/>
</dbReference>
<evidence type="ECO:0000313" key="1">
    <source>
        <dbReference type="EMBL" id="KAK3918813.1"/>
    </source>
</evidence>
<organism evidence="1 2">
    <name type="scientific">Frankliniella fusca</name>
    <dbReference type="NCBI Taxonomy" id="407009"/>
    <lineage>
        <taxon>Eukaryota</taxon>
        <taxon>Metazoa</taxon>
        <taxon>Ecdysozoa</taxon>
        <taxon>Arthropoda</taxon>
        <taxon>Hexapoda</taxon>
        <taxon>Insecta</taxon>
        <taxon>Pterygota</taxon>
        <taxon>Neoptera</taxon>
        <taxon>Paraneoptera</taxon>
        <taxon>Thysanoptera</taxon>
        <taxon>Terebrantia</taxon>
        <taxon>Thripoidea</taxon>
        <taxon>Thripidae</taxon>
        <taxon>Frankliniella</taxon>
    </lineage>
</organism>
<sequence length="156" mass="17527">MAGRSVGENRGFVMCDRRRLDHRTSRPSYSVQLQLLLSPGDRSRRHAKSELQSCNVMSISSRHISGTAYEEELSVRKFVRYDGIRRKHFSWPNKKAQFLHFQPSTASVSQQYIPNKHRNGCLTTGVGGGLVGPLRSSGAPTMGCVTHLLVLPTFLW</sequence>